<evidence type="ECO:0000313" key="5">
    <source>
        <dbReference type="Proteomes" id="UP000288805"/>
    </source>
</evidence>
<gene>
    <name evidence="4" type="ORF">CK203_087055</name>
</gene>
<dbReference type="OrthoDB" id="6224010at2759"/>
<dbReference type="InterPro" id="IPR013892">
    <property type="entry name" value="Cyt_c_biogenesis_Cmc1-like"/>
</dbReference>
<evidence type="ECO:0000256" key="1">
    <source>
        <dbReference type="ARBA" id="ARBA00007347"/>
    </source>
</evidence>
<sequence>MENMLIPSKKFPALRSKMKQKALKECNEYASKYAQCAAGKTISVVWHCRKQAKELNECLHQYTNDTIFEEMKKEYMAQQEGKGPVIV</sequence>
<comment type="subcellular location">
    <subcellularLocation>
        <location evidence="3">Mitochondrion</location>
    </subcellularLocation>
</comment>
<proteinExistence type="inferred from homology"/>
<dbReference type="GO" id="GO:0005739">
    <property type="term" value="C:mitochondrion"/>
    <property type="evidence" value="ECO:0007669"/>
    <property type="project" value="UniProtKB-SubCell"/>
</dbReference>
<comment type="similarity">
    <text evidence="1 3">Belongs to the CMC family.</text>
</comment>
<organism evidence="4 5">
    <name type="scientific">Vitis vinifera</name>
    <name type="common">Grape</name>
    <dbReference type="NCBI Taxonomy" id="29760"/>
    <lineage>
        <taxon>Eukaryota</taxon>
        <taxon>Viridiplantae</taxon>
        <taxon>Streptophyta</taxon>
        <taxon>Embryophyta</taxon>
        <taxon>Tracheophyta</taxon>
        <taxon>Spermatophyta</taxon>
        <taxon>Magnoliopsida</taxon>
        <taxon>eudicotyledons</taxon>
        <taxon>Gunneridae</taxon>
        <taxon>Pentapetalae</taxon>
        <taxon>rosids</taxon>
        <taxon>Vitales</taxon>
        <taxon>Vitaceae</taxon>
        <taxon>Viteae</taxon>
        <taxon>Vitis</taxon>
    </lineage>
</organism>
<dbReference type="PROSITE" id="PS51808">
    <property type="entry name" value="CHCH"/>
    <property type="match status" value="1"/>
</dbReference>
<dbReference type="Proteomes" id="UP000288805">
    <property type="component" value="Unassembled WGS sequence"/>
</dbReference>
<protein>
    <recommendedName>
        <fullName evidence="3">COX assembly mitochondrial protein</fullName>
    </recommendedName>
</protein>
<name>A0A438EB00_VITVI</name>
<evidence type="ECO:0000313" key="4">
    <source>
        <dbReference type="EMBL" id="RVW44854.1"/>
    </source>
</evidence>
<keyword evidence="2" id="KW-1015">Disulfide bond</keyword>
<evidence type="ECO:0000256" key="3">
    <source>
        <dbReference type="RuleBase" id="RU364104"/>
    </source>
</evidence>
<comment type="caution">
    <text evidence="4">The sequence shown here is derived from an EMBL/GenBank/DDBJ whole genome shotgun (WGS) entry which is preliminary data.</text>
</comment>
<dbReference type="PANTHER" id="PTHR22977:SF5">
    <property type="entry name" value="COX ASSEMBLY MITOCHONDRIAL PROTEIN HOMOLOG"/>
    <property type="match status" value="1"/>
</dbReference>
<keyword evidence="3" id="KW-0496">Mitochondrion</keyword>
<dbReference type="EMBL" id="QGNW01001341">
    <property type="protein sequence ID" value="RVW44854.1"/>
    <property type="molecule type" value="Genomic_DNA"/>
</dbReference>
<accession>A0A438EB00</accession>
<dbReference type="AlphaFoldDB" id="A0A438EB00"/>
<reference evidence="4 5" key="1">
    <citation type="journal article" date="2018" name="PLoS Genet.">
        <title>Population sequencing reveals clonal diversity and ancestral inbreeding in the grapevine cultivar Chardonnay.</title>
        <authorList>
            <person name="Roach M.J."/>
            <person name="Johnson D.L."/>
            <person name="Bohlmann J."/>
            <person name="van Vuuren H.J."/>
            <person name="Jones S.J."/>
            <person name="Pretorius I.S."/>
            <person name="Schmidt S.A."/>
            <person name="Borneman A.R."/>
        </authorList>
    </citation>
    <scope>NUCLEOTIDE SEQUENCE [LARGE SCALE GENOMIC DNA]</scope>
    <source>
        <strain evidence="5">cv. Chardonnay</strain>
        <tissue evidence="4">Leaf</tissue>
    </source>
</reference>
<dbReference type="Pfam" id="PF08583">
    <property type="entry name" value="Cmc1"/>
    <property type="match status" value="1"/>
</dbReference>
<dbReference type="PANTHER" id="PTHR22977">
    <property type="entry name" value="COX ASSEMBLY MITOCHONDRIAL PROTEIN"/>
    <property type="match status" value="1"/>
</dbReference>
<evidence type="ECO:0000256" key="2">
    <source>
        <dbReference type="ARBA" id="ARBA00023157"/>
    </source>
</evidence>